<dbReference type="AlphaFoldDB" id="A0A9W8RIV3"/>
<feature type="compositionally biased region" description="Basic and acidic residues" evidence="1">
    <location>
        <begin position="441"/>
        <end position="457"/>
    </location>
</feature>
<organism evidence="3 4">
    <name type="scientific">Fusarium torreyae</name>
    <dbReference type="NCBI Taxonomy" id="1237075"/>
    <lineage>
        <taxon>Eukaryota</taxon>
        <taxon>Fungi</taxon>
        <taxon>Dikarya</taxon>
        <taxon>Ascomycota</taxon>
        <taxon>Pezizomycotina</taxon>
        <taxon>Sordariomycetes</taxon>
        <taxon>Hypocreomycetidae</taxon>
        <taxon>Hypocreales</taxon>
        <taxon>Nectriaceae</taxon>
        <taxon>Fusarium</taxon>
    </lineage>
</organism>
<proteinExistence type="predicted"/>
<feature type="region of interest" description="Disordered" evidence="1">
    <location>
        <begin position="169"/>
        <end position="201"/>
    </location>
</feature>
<comment type="caution">
    <text evidence="3">The sequence shown here is derived from an EMBL/GenBank/DDBJ whole genome shotgun (WGS) entry which is preliminary data.</text>
</comment>
<gene>
    <name evidence="3" type="ORF">NW762_014448</name>
</gene>
<feature type="domain" description="HNH nuclease" evidence="2">
    <location>
        <begin position="233"/>
        <end position="319"/>
    </location>
</feature>
<dbReference type="OrthoDB" id="5067969at2759"/>
<reference evidence="3" key="1">
    <citation type="submission" date="2022-09" db="EMBL/GenBank/DDBJ databases">
        <title>Fusarium specimens isolated from Avocado Roots.</title>
        <authorList>
            <person name="Stajich J."/>
            <person name="Roper C."/>
            <person name="Heimlech-Rivalta G."/>
        </authorList>
    </citation>
    <scope>NUCLEOTIDE SEQUENCE</scope>
    <source>
        <strain evidence="3">CF00136</strain>
    </source>
</reference>
<dbReference type="EMBL" id="JAOQAZ010000050">
    <property type="protein sequence ID" value="KAJ4244592.1"/>
    <property type="molecule type" value="Genomic_DNA"/>
</dbReference>
<feature type="compositionally biased region" description="Polar residues" evidence="1">
    <location>
        <begin position="390"/>
        <end position="406"/>
    </location>
</feature>
<accession>A0A9W8RIV3</accession>
<feature type="region of interest" description="Disordered" evidence="1">
    <location>
        <begin position="389"/>
        <end position="463"/>
    </location>
</feature>
<protein>
    <recommendedName>
        <fullName evidence="2">HNH nuclease domain-containing protein</fullName>
    </recommendedName>
</protein>
<name>A0A9W8RIV3_9HYPO</name>
<feature type="compositionally biased region" description="Low complexity" evidence="1">
    <location>
        <begin position="174"/>
        <end position="190"/>
    </location>
</feature>
<feature type="region of interest" description="Disordered" evidence="1">
    <location>
        <begin position="145"/>
        <end position="164"/>
    </location>
</feature>
<dbReference type="Proteomes" id="UP001152049">
    <property type="component" value="Unassembled WGS sequence"/>
</dbReference>
<feature type="compositionally biased region" description="Basic and acidic residues" evidence="1">
    <location>
        <begin position="191"/>
        <end position="201"/>
    </location>
</feature>
<sequence length="507" mass="57240">MANAAITPGMRAHGWNIHLLAGPDAFYFGGLFQQPNSSLITFSDVVDELRLCFNIPRTEPDKDPWDTLAFVLADPSPDTRIDLPSLVEGEDMSLPVPGLPPLSSNKQSVVKYHIVSHTSCDIPFDKPLEEHLNHQCAEHISRPTRKYDPRYLPPNKSSSDLRYARLPFRRTAKPRGSSQSPSRGSGSTSPTKEHQLEDITELHMPPKMEIDADTARQTIESFRKNCLIDSDRCAISGKGRSWYTTPAIGPALKACHIVPQQHYHLYPDALFQVRADESYDVELSPERLRQAWTNTWSSENGILLKNDLHELFDIRLVSIHPQTKRIRAFVPYDIVTEFHGRKAMLSNDVNEAALRHHYEMSCIENMAARMPWLIQEPRDMSSRTIPRVKTSLSGTGSLPISLNPGTQRGDPTKRPRSEKDQDTSRDTPRDGLQEPSSPEINIERDEKRRRVGHEDQSPKVINQDTYKAGLKAALQAHKGRDLIMNYVMGSQSGQGVEFYGLHDLTEC</sequence>
<evidence type="ECO:0000256" key="1">
    <source>
        <dbReference type="SAM" id="MobiDB-lite"/>
    </source>
</evidence>
<feature type="compositionally biased region" description="Basic and acidic residues" evidence="1">
    <location>
        <begin position="410"/>
        <end position="432"/>
    </location>
</feature>
<dbReference type="Pfam" id="PF13391">
    <property type="entry name" value="HNH_2"/>
    <property type="match status" value="1"/>
</dbReference>
<evidence type="ECO:0000313" key="3">
    <source>
        <dbReference type="EMBL" id="KAJ4244592.1"/>
    </source>
</evidence>
<evidence type="ECO:0000259" key="2">
    <source>
        <dbReference type="Pfam" id="PF13391"/>
    </source>
</evidence>
<dbReference type="InterPro" id="IPR003615">
    <property type="entry name" value="HNH_nuc"/>
</dbReference>
<evidence type="ECO:0000313" key="4">
    <source>
        <dbReference type="Proteomes" id="UP001152049"/>
    </source>
</evidence>
<keyword evidence="4" id="KW-1185">Reference proteome</keyword>